<evidence type="ECO:0000313" key="2">
    <source>
        <dbReference type="Proteomes" id="UP000199611"/>
    </source>
</evidence>
<reference evidence="1 2" key="1">
    <citation type="submission" date="2016-10" db="EMBL/GenBank/DDBJ databases">
        <authorList>
            <person name="de Groot N.N."/>
        </authorList>
    </citation>
    <scope>NUCLEOTIDE SEQUENCE [LARGE SCALE GENOMIC DNA]</scope>
    <source>
        <strain evidence="1 2">DSM 9990</strain>
    </source>
</reference>
<dbReference type="STRING" id="39841.SAMN05660836_01164"/>
<organism evidence="1 2">
    <name type="scientific">Thermodesulforhabdus norvegica</name>
    <dbReference type="NCBI Taxonomy" id="39841"/>
    <lineage>
        <taxon>Bacteria</taxon>
        <taxon>Pseudomonadati</taxon>
        <taxon>Thermodesulfobacteriota</taxon>
        <taxon>Syntrophobacteria</taxon>
        <taxon>Syntrophobacterales</taxon>
        <taxon>Thermodesulforhabdaceae</taxon>
        <taxon>Thermodesulforhabdus</taxon>
    </lineage>
</organism>
<evidence type="ECO:0000313" key="1">
    <source>
        <dbReference type="EMBL" id="SFM67943.1"/>
    </source>
</evidence>
<accession>A0A1I4SUG9</accession>
<keyword evidence="2" id="KW-1185">Reference proteome</keyword>
<dbReference type="Proteomes" id="UP000199611">
    <property type="component" value="Unassembled WGS sequence"/>
</dbReference>
<protein>
    <submittedName>
        <fullName evidence="1">Uncharacterized protein</fullName>
    </submittedName>
</protein>
<sequence length="56" mass="6426">MSNSQFPVRIPLGRWIEIVITWITDHCESAFDGVTKSIAVVLAQIDYFLMLFLILL</sequence>
<name>A0A1I4SUG9_9BACT</name>
<gene>
    <name evidence="1" type="ORF">SAMN05660836_01164</name>
</gene>
<proteinExistence type="predicted"/>
<dbReference type="RefSeq" id="WP_218148815.1">
    <property type="nucleotide sequence ID" value="NZ_FOUU01000002.1"/>
</dbReference>
<dbReference type="EMBL" id="FOUU01000002">
    <property type="protein sequence ID" value="SFM67943.1"/>
    <property type="molecule type" value="Genomic_DNA"/>
</dbReference>
<dbReference type="AlphaFoldDB" id="A0A1I4SUG9"/>